<name>H6L729_SAPGL</name>
<dbReference type="STRING" id="984262.SGRA_3905"/>
<dbReference type="PANTHER" id="PTHR43861">
    <property type="entry name" value="TRANS-ACONITATE 2-METHYLTRANSFERASE-RELATED"/>
    <property type="match status" value="1"/>
</dbReference>
<accession>H6L729</accession>
<dbReference type="PANTHER" id="PTHR43861:SF3">
    <property type="entry name" value="PUTATIVE (AFU_ORTHOLOGUE AFUA_2G14390)-RELATED"/>
    <property type="match status" value="1"/>
</dbReference>
<sequence length="205" mass="23157">MKEFWNQRYGAEDFAYGRRPNRYFAAHLHDVAPGKILLIAEGEGRNAIFAAQNGWDVCACDLSEEGQQKALAWAKKEGLDLRYDLGDFGALDYPKESFDALGLVYAHFPPHLKADYLRKAADLIKPGGLLLLEGFAKGHTVYQEKNPAVGGPKNVEMLFDKEEMLEIFSDFEFSILKEEVVELQEGLYHNGEAEVLRIMAQKKEN</sequence>
<dbReference type="Pfam" id="PF13649">
    <property type="entry name" value="Methyltransf_25"/>
    <property type="match status" value="1"/>
</dbReference>
<reference evidence="3 4" key="1">
    <citation type="journal article" date="2012" name="Stand. Genomic Sci.">
        <title>Complete genome sequencing and analysis of Saprospira grandis str. Lewin, a predatory marine bacterium.</title>
        <authorList>
            <person name="Saw J.H."/>
            <person name="Yuryev A."/>
            <person name="Kanbe M."/>
            <person name="Hou S."/>
            <person name="Young A.G."/>
            <person name="Aizawa S."/>
            <person name="Alam M."/>
        </authorList>
    </citation>
    <scope>NUCLEOTIDE SEQUENCE [LARGE SCALE GENOMIC DNA]</scope>
    <source>
        <strain evidence="3 4">Lewin</strain>
    </source>
</reference>
<dbReference type="KEGG" id="sgn:SGRA_3905"/>
<dbReference type="RefSeq" id="WP_015694204.1">
    <property type="nucleotide sequence ID" value="NC_016940.1"/>
</dbReference>
<protein>
    <submittedName>
        <fullName evidence="3">Methyltransferase</fullName>
    </submittedName>
</protein>
<dbReference type="InterPro" id="IPR029063">
    <property type="entry name" value="SAM-dependent_MTases_sf"/>
</dbReference>
<organism evidence="3 4">
    <name type="scientific">Saprospira grandis (strain Lewin)</name>
    <dbReference type="NCBI Taxonomy" id="984262"/>
    <lineage>
        <taxon>Bacteria</taxon>
        <taxon>Pseudomonadati</taxon>
        <taxon>Bacteroidota</taxon>
        <taxon>Saprospiria</taxon>
        <taxon>Saprospirales</taxon>
        <taxon>Saprospiraceae</taxon>
        <taxon>Saprospira</taxon>
    </lineage>
</organism>
<dbReference type="EMBL" id="CP002831">
    <property type="protein sequence ID" value="AFC26620.1"/>
    <property type="molecule type" value="Genomic_DNA"/>
</dbReference>
<evidence type="ECO:0000256" key="1">
    <source>
        <dbReference type="ARBA" id="ARBA00022679"/>
    </source>
</evidence>
<dbReference type="CDD" id="cd02440">
    <property type="entry name" value="AdoMet_MTases"/>
    <property type="match status" value="1"/>
</dbReference>
<keyword evidence="3" id="KW-0489">Methyltransferase</keyword>
<dbReference type="GO" id="GO:0008168">
    <property type="term" value="F:methyltransferase activity"/>
    <property type="evidence" value="ECO:0007669"/>
    <property type="project" value="UniProtKB-KW"/>
</dbReference>
<dbReference type="SUPFAM" id="SSF53335">
    <property type="entry name" value="S-adenosyl-L-methionine-dependent methyltransferases"/>
    <property type="match status" value="1"/>
</dbReference>
<dbReference type="AlphaFoldDB" id="H6L729"/>
<keyword evidence="4" id="KW-1185">Reference proteome</keyword>
<dbReference type="GO" id="GO:0032259">
    <property type="term" value="P:methylation"/>
    <property type="evidence" value="ECO:0007669"/>
    <property type="project" value="UniProtKB-KW"/>
</dbReference>
<dbReference type="InterPro" id="IPR041698">
    <property type="entry name" value="Methyltransf_25"/>
</dbReference>
<dbReference type="Gene3D" id="3.40.50.150">
    <property type="entry name" value="Vaccinia Virus protein VP39"/>
    <property type="match status" value="1"/>
</dbReference>
<evidence type="ECO:0000259" key="2">
    <source>
        <dbReference type="Pfam" id="PF13649"/>
    </source>
</evidence>
<evidence type="ECO:0000313" key="3">
    <source>
        <dbReference type="EMBL" id="AFC26620.1"/>
    </source>
</evidence>
<evidence type="ECO:0000313" key="4">
    <source>
        <dbReference type="Proteomes" id="UP000007519"/>
    </source>
</evidence>
<dbReference type="Proteomes" id="UP000007519">
    <property type="component" value="Chromosome"/>
</dbReference>
<gene>
    <name evidence="3" type="ordered locus">SGRA_3905</name>
</gene>
<dbReference type="eggNOG" id="COG2227">
    <property type="taxonomic scope" value="Bacteria"/>
</dbReference>
<feature type="domain" description="Methyltransferase" evidence="2">
    <location>
        <begin position="36"/>
        <end position="128"/>
    </location>
</feature>
<dbReference type="OrthoDB" id="9804312at2"/>
<dbReference type="HOGENOM" id="CLU_056435_5_1_10"/>
<proteinExistence type="predicted"/>
<keyword evidence="1" id="KW-0808">Transferase</keyword>